<dbReference type="OrthoDB" id="132546at2157"/>
<dbReference type="GeneID" id="97547153"/>
<organism evidence="3 4">
    <name type="scientific">Methanospirillum lacunae</name>
    <dbReference type="NCBI Taxonomy" id="668570"/>
    <lineage>
        <taxon>Archaea</taxon>
        <taxon>Methanobacteriati</taxon>
        <taxon>Methanobacteriota</taxon>
        <taxon>Stenosarchaea group</taxon>
        <taxon>Methanomicrobia</taxon>
        <taxon>Methanomicrobiales</taxon>
        <taxon>Methanospirillaceae</taxon>
        <taxon>Methanospirillum</taxon>
    </lineage>
</organism>
<reference evidence="3 4" key="1">
    <citation type="submission" date="2018-05" db="EMBL/GenBank/DDBJ databases">
        <title>Draft genome of Methanospirillum lacunae Ki8-1.</title>
        <authorList>
            <person name="Dueholm M.S."/>
            <person name="Nielsen P.H."/>
            <person name="Bakmann L.F."/>
            <person name="Otzen D.E."/>
        </authorList>
    </citation>
    <scope>NUCLEOTIDE SEQUENCE [LARGE SCALE GENOMIC DNA]</scope>
    <source>
        <strain evidence="3 4">Ki8-1</strain>
    </source>
</reference>
<evidence type="ECO:0000313" key="4">
    <source>
        <dbReference type="Proteomes" id="UP000245657"/>
    </source>
</evidence>
<dbReference type="InterPro" id="IPR001296">
    <property type="entry name" value="Glyco_trans_1"/>
</dbReference>
<keyword evidence="4" id="KW-1185">Reference proteome</keyword>
<dbReference type="AlphaFoldDB" id="A0A2V2N4V6"/>
<protein>
    <recommendedName>
        <fullName evidence="2">Glycosyl transferase family 1 domain-containing protein</fullName>
    </recommendedName>
</protein>
<name>A0A2V2N4V6_9EURY</name>
<sequence length="737" mass="84920">MKIGIDLLPLSIDPKGRGITTYIRHLIYRLIIDHDAEYFLYNYKKGSVPKIIVNRKNVTCIPENINRDLSSSLDHFVYTSFLALSHPIVNPGDLACLYSIIVYDIIPVALWEKYISHFSDKVKNDYFKRLYQIRYCQNIFVISSSVKRDLVELLEIDPSKITTIFAGLDPDINYFVDNEVDCLFKKLKITQNYFLSVPSMDTRKNVEGMIKAYARLPKRIQNDYQFVLANEITPDYERKITHLIHEEGIPPRKILFTDYLSRHDLFLLYQHASLFVFVPHYEGFGLPVIEAMAFGIPSIVSDNSCLPEIGGDAVLYVNSNNYQEIAETIGYLIDDKSMQNSLITKGKQQLGKFTWENTADLLFNGIISLNKLAIKLRIGIITPWNSGCGISEYSYHLSNSLNHDVTIFANIIGKDEKVRCDGIDVNRCWKIGLNSYEQLSRAISEHLIDIVHIQYHPALFSMEFLRKFITHLNKNKIKSVVTFHQNLQNATGGIEYIYSDIKELEKINCIIVSNSSELSRLRSVGLNNSFFVPNGIIGKEKIKQDLGFSNKIVICALFTNLDLIRLNDEFIALLKSIVPLKRFFPEIILLVLPCIDKEFVSINLEELLYKYNLSYDLKFSVILINEFLNDEEIALSLFISDIVILQNHNSNTNYLKYLEIALKLNSPLILTKNLMLGDSEKNVKFCQPSCESFYEVIFYILFNHSYNEASKSLSLKNEVYDTWDDVARKYEKIYNNI</sequence>
<dbReference type="PANTHER" id="PTHR46401">
    <property type="entry name" value="GLYCOSYLTRANSFERASE WBBK-RELATED"/>
    <property type="match status" value="1"/>
</dbReference>
<dbReference type="GO" id="GO:0016757">
    <property type="term" value="F:glycosyltransferase activity"/>
    <property type="evidence" value="ECO:0007669"/>
    <property type="project" value="InterPro"/>
</dbReference>
<dbReference type="SUPFAM" id="SSF53756">
    <property type="entry name" value="UDP-Glycosyltransferase/glycogen phosphorylase"/>
    <property type="match status" value="2"/>
</dbReference>
<comment type="caution">
    <text evidence="3">The sequence shown here is derived from an EMBL/GenBank/DDBJ whole genome shotgun (WGS) entry which is preliminary data.</text>
</comment>
<evidence type="ECO:0000313" key="3">
    <source>
        <dbReference type="EMBL" id="PWR71227.1"/>
    </source>
</evidence>
<accession>A0A2V2N4V6</accession>
<dbReference type="Gene3D" id="3.40.50.2000">
    <property type="entry name" value="Glycogen Phosphorylase B"/>
    <property type="match status" value="3"/>
</dbReference>
<keyword evidence="1" id="KW-0808">Transferase</keyword>
<feature type="domain" description="Glycosyl transferase family 1" evidence="2">
    <location>
        <begin position="188"/>
        <end position="348"/>
    </location>
</feature>
<proteinExistence type="predicted"/>
<evidence type="ECO:0000256" key="1">
    <source>
        <dbReference type="ARBA" id="ARBA00022679"/>
    </source>
</evidence>
<dbReference type="EMBL" id="QGMY01000008">
    <property type="protein sequence ID" value="PWR71227.1"/>
    <property type="molecule type" value="Genomic_DNA"/>
</dbReference>
<dbReference type="Pfam" id="PF00534">
    <property type="entry name" value="Glycos_transf_1"/>
    <property type="match status" value="1"/>
</dbReference>
<evidence type="ECO:0000259" key="2">
    <source>
        <dbReference type="Pfam" id="PF00534"/>
    </source>
</evidence>
<dbReference type="RefSeq" id="WP_109968845.1">
    <property type="nucleotide sequence ID" value="NZ_CP176093.1"/>
</dbReference>
<dbReference type="CDD" id="cd03809">
    <property type="entry name" value="GT4_MtfB-like"/>
    <property type="match status" value="1"/>
</dbReference>
<gene>
    <name evidence="3" type="ORF">DK846_10180</name>
</gene>
<dbReference type="Proteomes" id="UP000245657">
    <property type="component" value="Unassembled WGS sequence"/>
</dbReference>
<dbReference type="PANTHER" id="PTHR46401:SF2">
    <property type="entry name" value="GLYCOSYLTRANSFERASE WBBK-RELATED"/>
    <property type="match status" value="1"/>
</dbReference>